<organism evidence="1">
    <name type="scientific">Arundo donax</name>
    <name type="common">Giant reed</name>
    <name type="synonym">Donax arundinaceus</name>
    <dbReference type="NCBI Taxonomy" id="35708"/>
    <lineage>
        <taxon>Eukaryota</taxon>
        <taxon>Viridiplantae</taxon>
        <taxon>Streptophyta</taxon>
        <taxon>Embryophyta</taxon>
        <taxon>Tracheophyta</taxon>
        <taxon>Spermatophyta</taxon>
        <taxon>Magnoliopsida</taxon>
        <taxon>Liliopsida</taxon>
        <taxon>Poales</taxon>
        <taxon>Poaceae</taxon>
        <taxon>PACMAD clade</taxon>
        <taxon>Arundinoideae</taxon>
        <taxon>Arundineae</taxon>
        <taxon>Arundo</taxon>
    </lineage>
</organism>
<proteinExistence type="predicted"/>
<name>A0A0A8ZW73_ARUDO</name>
<protein>
    <submittedName>
        <fullName evidence="1">Uncharacterized protein</fullName>
    </submittedName>
</protein>
<dbReference type="AlphaFoldDB" id="A0A0A8ZW73"/>
<dbReference type="EMBL" id="GBRH01254809">
    <property type="protein sequence ID" value="JAD43086.1"/>
    <property type="molecule type" value="Transcribed_RNA"/>
</dbReference>
<evidence type="ECO:0000313" key="1">
    <source>
        <dbReference type="EMBL" id="JAD43086.1"/>
    </source>
</evidence>
<reference evidence="1" key="1">
    <citation type="submission" date="2014-09" db="EMBL/GenBank/DDBJ databases">
        <authorList>
            <person name="Magalhaes I.L.F."/>
            <person name="Oliveira U."/>
            <person name="Santos F.R."/>
            <person name="Vidigal T.H.D.A."/>
            <person name="Brescovit A.D."/>
            <person name="Santos A.J."/>
        </authorList>
    </citation>
    <scope>NUCLEOTIDE SEQUENCE</scope>
    <source>
        <tissue evidence="1">Shoot tissue taken approximately 20 cm above the soil surface</tissue>
    </source>
</reference>
<reference evidence="1" key="2">
    <citation type="journal article" date="2015" name="Data Brief">
        <title>Shoot transcriptome of the giant reed, Arundo donax.</title>
        <authorList>
            <person name="Barrero R.A."/>
            <person name="Guerrero F.D."/>
            <person name="Moolhuijzen P."/>
            <person name="Goolsby J.A."/>
            <person name="Tidwell J."/>
            <person name="Bellgard S.E."/>
            <person name="Bellgard M.I."/>
        </authorList>
    </citation>
    <scope>NUCLEOTIDE SEQUENCE</scope>
    <source>
        <tissue evidence="1">Shoot tissue taken approximately 20 cm above the soil surface</tissue>
    </source>
</reference>
<sequence length="21" mass="2459">MLQFKNLKFLNFTICTVATLI</sequence>
<accession>A0A0A8ZW73</accession>